<evidence type="ECO:0000313" key="3">
    <source>
        <dbReference type="EMBL" id="OMP85128.1"/>
    </source>
</evidence>
<dbReference type="STRING" id="420778.A0A1S8BCQ9"/>
<reference evidence="3 4" key="1">
    <citation type="submission" date="2017-01" db="EMBL/GenBank/DDBJ databases">
        <title>Draft genome sequence of Diplodia seriata F98.1, a fungal species involved in grapevine trunk diseases.</title>
        <authorList>
            <person name="Robert-Siegwald G."/>
            <person name="Vallet J."/>
            <person name="Abou-Mansour E."/>
            <person name="Xu J."/>
            <person name="Rey P."/>
            <person name="Bertsch C."/>
            <person name="Rego C."/>
            <person name="Larignon P."/>
            <person name="Fontaine F."/>
            <person name="Lebrun M.-H."/>
        </authorList>
    </citation>
    <scope>NUCLEOTIDE SEQUENCE [LARGE SCALE GENOMIC DNA]</scope>
    <source>
        <strain evidence="3 4">F98.1</strain>
    </source>
</reference>
<feature type="compositionally biased region" description="Low complexity" evidence="2">
    <location>
        <begin position="191"/>
        <end position="216"/>
    </location>
</feature>
<gene>
    <name evidence="3" type="ORF">BK809_0000882</name>
</gene>
<feature type="region of interest" description="Disordered" evidence="2">
    <location>
        <begin position="181"/>
        <end position="233"/>
    </location>
</feature>
<comment type="similarity">
    <text evidence="1">Belongs to the lysine N-acyltransferase MbtK family.</text>
</comment>
<accession>A0A1S8BCQ9</accession>
<evidence type="ECO:0000256" key="2">
    <source>
        <dbReference type="SAM" id="MobiDB-lite"/>
    </source>
</evidence>
<dbReference type="PANTHER" id="PTHR31438">
    <property type="entry name" value="LYSINE N-ACYLTRANSFERASE C17G9.06C-RELATED"/>
    <property type="match status" value="1"/>
</dbReference>
<dbReference type="InterPro" id="IPR016181">
    <property type="entry name" value="Acyl_CoA_acyltransferase"/>
</dbReference>
<dbReference type="EMBL" id="MSZU01000086">
    <property type="protein sequence ID" value="OMP85128.1"/>
    <property type="molecule type" value="Genomic_DNA"/>
</dbReference>
<proteinExistence type="inferred from homology"/>
<evidence type="ECO:0000313" key="4">
    <source>
        <dbReference type="Proteomes" id="UP000190776"/>
    </source>
</evidence>
<dbReference type="Gene3D" id="3.40.630.30">
    <property type="match status" value="1"/>
</dbReference>
<dbReference type="SUPFAM" id="SSF55729">
    <property type="entry name" value="Acyl-CoA N-acyltransferases (Nat)"/>
    <property type="match status" value="1"/>
</dbReference>
<dbReference type="AlphaFoldDB" id="A0A1S8BCQ9"/>
<name>A0A1S8BCQ9_9PEZI</name>
<keyword evidence="3" id="KW-0808">Transferase</keyword>
<dbReference type="Proteomes" id="UP000190776">
    <property type="component" value="Unassembled WGS sequence"/>
</dbReference>
<dbReference type="GO" id="GO:0016410">
    <property type="term" value="F:N-acyltransferase activity"/>
    <property type="evidence" value="ECO:0007669"/>
    <property type="project" value="TreeGrafter"/>
</dbReference>
<sequence length="391" mass="42691">MSQSPSRETLPMQLTLPHPWHTTYTIKVGAYDEGLRQFQVQPTNSTTKPGHQQLHKEDLFWTEPKSSSPNTAPDGSSQESIPVSRIFWETNRPSIGQAWLAAYGLITLYPSTDAFHITLQGDKSASVANELCRVGLLAKSPSTRTTADHFLFRGSFWQGVGSPFGPRPVWLAADRSRQQNNSEWEYPPLPLLQQSTSPDDQTTTTTTPSTDALSTPLRPPKPRPGTTIYTRPIPSLPGAPSLTLAVLDPTNTSHISAISSWAPYGTPDAHESHLLANTRDASVLAVLAYLGDATTATPLAYFELYWLIDRVADEQGLHYPAGPHDRGIGNVLFAPGTGTGTGARAKGVKGLLWGAAVHYAFLDEPRTGAVYGAPRYTRWWEGMCFLGCVRL</sequence>
<evidence type="ECO:0000256" key="1">
    <source>
        <dbReference type="ARBA" id="ARBA00009893"/>
    </source>
</evidence>
<dbReference type="Pfam" id="PF13523">
    <property type="entry name" value="Acetyltransf_8"/>
    <property type="match status" value="1"/>
</dbReference>
<dbReference type="OrthoDB" id="4250781at2759"/>
<comment type="caution">
    <text evidence="3">The sequence shown here is derived from an EMBL/GenBank/DDBJ whole genome shotgun (WGS) entry which is preliminary data.</text>
</comment>
<dbReference type="PANTHER" id="PTHR31438:SF1">
    <property type="entry name" value="LYSINE N-ACYLTRANSFERASE C17G9.06C-RELATED"/>
    <property type="match status" value="1"/>
</dbReference>
<keyword evidence="3" id="KW-0012">Acyltransferase</keyword>
<organism evidence="3 4">
    <name type="scientific">Diplodia seriata</name>
    <dbReference type="NCBI Taxonomy" id="420778"/>
    <lineage>
        <taxon>Eukaryota</taxon>
        <taxon>Fungi</taxon>
        <taxon>Dikarya</taxon>
        <taxon>Ascomycota</taxon>
        <taxon>Pezizomycotina</taxon>
        <taxon>Dothideomycetes</taxon>
        <taxon>Dothideomycetes incertae sedis</taxon>
        <taxon>Botryosphaeriales</taxon>
        <taxon>Botryosphaeriaceae</taxon>
        <taxon>Diplodia</taxon>
    </lineage>
</organism>
<protein>
    <submittedName>
        <fullName evidence="3">Putative lysine N-acyltransferase</fullName>
    </submittedName>
</protein>